<dbReference type="AlphaFoldDB" id="A0A816FK37"/>
<keyword evidence="2" id="KW-0732">Signal</keyword>
<keyword evidence="1" id="KW-0378">Hydrolase</keyword>
<evidence type="ECO:0000256" key="2">
    <source>
        <dbReference type="SAM" id="SignalP"/>
    </source>
</evidence>
<evidence type="ECO:0000313" key="3">
    <source>
        <dbReference type="EMBL" id="CAF1342734.1"/>
    </source>
</evidence>
<dbReference type="Gene3D" id="3.40.50.1000">
    <property type="entry name" value="HAD superfamily/HAD-like"/>
    <property type="match status" value="1"/>
</dbReference>
<dbReference type="SUPFAM" id="SSF56784">
    <property type="entry name" value="HAD-like"/>
    <property type="match status" value="1"/>
</dbReference>
<dbReference type="InterPro" id="IPR051540">
    <property type="entry name" value="S-2-haloacid_dehalogenase"/>
</dbReference>
<evidence type="ECO:0000256" key="1">
    <source>
        <dbReference type="ARBA" id="ARBA00022801"/>
    </source>
</evidence>
<dbReference type="EMBL" id="CAJNOR010011633">
    <property type="protein sequence ID" value="CAF1662682.1"/>
    <property type="molecule type" value="Genomic_DNA"/>
</dbReference>
<feature type="chain" id="PRO_5036230103" evidence="2">
    <location>
        <begin position="24"/>
        <end position="279"/>
    </location>
</feature>
<dbReference type="Proteomes" id="UP000663828">
    <property type="component" value="Unassembled WGS sequence"/>
</dbReference>
<proteinExistence type="predicted"/>
<organism evidence="4 5">
    <name type="scientific">Adineta ricciae</name>
    <name type="common">Rotifer</name>
    <dbReference type="NCBI Taxonomy" id="249248"/>
    <lineage>
        <taxon>Eukaryota</taxon>
        <taxon>Metazoa</taxon>
        <taxon>Spiralia</taxon>
        <taxon>Gnathifera</taxon>
        <taxon>Rotifera</taxon>
        <taxon>Eurotatoria</taxon>
        <taxon>Bdelloidea</taxon>
        <taxon>Adinetida</taxon>
        <taxon>Adinetidae</taxon>
        <taxon>Adineta</taxon>
    </lineage>
</organism>
<name>A0A816FK37_ADIRI</name>
<accession>A0A816FK37</accession>
<dbReference type="InterPro" id="IPR023198">
    <property type="entry name" value="PGP-like_dom2"/>
</dbReference>
<dbReference type="Pfam" id="PF00702">
    <property type="entry name" value="Hydrolase"/>
    <property type="match status" value="1"/>
</dbReference>
<dbReference type="Proteomes" id="UP000663852">
    <property type="component" value="Unassembled WGS sequence"/>
</dbReference>
<protein>
    <submittedName>
        <fullName evidence="4">Uncharacterized protein</fullName>
    </submittedName>
</protein>
<dbReference type="PRINTS" id="PR00413">
    <property type="entry name" value="HADHALOGNASE"/>
</dbReference>
<reference evidence="4" key="1">
    <citation type="submission" date="2021-02" db="EMBL/GenBank/DDBJ databases">
        <authorList>
            <person name="Nowell W R."/>
        </authorList>
    </citation>
    <scope>NUCLEOTIDE SEQUENCE</scope>
</reference>
<dbReference type="InterPro" id="IPR006439">
    <property type="entry name" value="HAD-SF_hydro_IA"/>
</dbReference>
<dbReference type="InterPro" id="IPR036412">
    <property type="entry name" value="HAD-like_sf"/>
</dbReference>
<sequence>MSHMSPCFYIFILIFIFCAQCSSLYIDSQISKINRNNLSDSSPCPSLNVSTIRLITFDLFGALMLTKSSLQSNIAELLPSLSSSDVERFTNIWVEAYVSYFGKSFPRSQTHQPFLWVIHSSLLQILESLKLSTIVPEDSFTFKSLMKTWSNLQPRPGVVKVLSKLSKKYQLGLLSNGDKDTLQTALRIFPSSVNISSIFSSDYPINCFKTCSAMYAQVLEAVHGDKTQVLHVAGSTYDTHGARTFGIFSGAIDSSAKNTNPSPCFAFDDIQQLISFFNV</sequence>
<keyword evidence="5" id="KW-1185">Reference proteome</keyword>
<evidence type="ECO:0000313" key="4">
    <source>
        <dbReference type="EMBL" id="CAF1662682.1"/>
    </source>
</evidence>
<feature type="signal peptide" evidence="2">
    <location>
        <begin position="1"/>
        <end position="23"/>
    </location>
</feature>
<dbReference type="PANTHER" id="PTHR43316">
    <property type="entry name" value="HYDROLASE, HALOACID DELAHOGENASE-RELATED"/>
    <property type="match status" value="1"/>
</dbReference>
<dbReference type="OrthoDB" id="40579at2759"/>
<dbReference type="GO" id="GO:0016787">
    <property type="term" value="F:hydrolase activity"/>
    <property type="evidence" value="ECO:0007669"/>
    <property type="project" value="UniProtKB-KW"/>
</dbReference>
<comment type="caution">
    <text evidence="4">The sequence shown here is derived from an EMBL/GenBank/DDBJ whole genome shotgun (WGS) entry which is preliminary data.</text>
</comment>
<dbReference type="InterPro" id="IPR023214">
    <property type="entry name" value="HAD_sf"/>
</dbReference>
<dbReference type="PANTHER" id="PTHR43316:SF3">
    <property type="entry name" value="HALOACID DEHALOGENASE, TYPE II (AFU_ORTHOLOGUE AFUA_2G07750)-RELATED"/>
    <property type="match status" value="1"/>
</dbReference>
<dbReference type="Gene3D" id="1.10.150.240">
    <property type="entry name" value="Putative phosphatase, domain 2"/>
    <property type="match status" value="1"/>
</dbReference>
<dbReference type="EMBL" id="CAJNOJ010000255">
    <property type="protein sequence ID" value="CAF1342734.1"/>
    <property type="molecule type" value="Genomic_DNA"/>
</dbReference>
<gene>
    <name evidence="3" type="ORF">EDS130_LOCUS32832</name>
    <name evidence="4" type="ORF">XAT740_LOCUS57185</name>
</gene>
<evidence type="ECO:0000313" key="5">
    <source>
        <dbReference type="Proteomes" id="UP000663828"/>
    </source>
</evidence>